<dbReference type="Proteomes" id="UP000824588">
    <property type="component" value="Chromosome"/>
</dbReference>
<organism evidence="2 3">
    <name type="scientific">Pseudomonas germanica</name>
    <dbReference type="NCBI Taxonomy" id="2815720"/>
    <lineage>
        <taxon>Bacteria</taxon>
        <taxon>Pseudomonadati</taxon>
        <taxon>Pseudomonadota</taxon>
        <taxon>Gammaproteobacteria</taxon>
        <taxon>Pseudomonadales</taxon>
        <taxon>Pseudomonadaceae</taxon>
        <taxon>Pseudomonas</taxon>
    </lineage>
</organism>
<sequence length="131" mass="14773">MNYKQSEGESVTTDTGFWIPADPENTEWQAYQLWLAAGNAPDPRFSEDELKAQKLIEASLEISRLRAIADYNIKPLQDAVDIDEANAEVLASLKLWKKYRVDLSKVVAQMGYPMTIEWPASPEAKPNADQD</sequence>
<dbReference type="RefSeq" id="WP_220558487.1">
    <property type="nucleotide sequence ID" value="NZ_CP071586.1"/>
</dbReference>
<evidence type="ECO:0000313" key="3">
    <source>
        <dbReference type="Proteomes" id="UP000824588"/>
    </source>
</evidence>
<dbReference type="EMBL" id="CP071586">
    <property type="protein sequence ID" value="QYY84045.1"/>
    <property type="molecule type" value="Genomic_DNA"/>
</dbReference>
<evidence type="ECO:0000256" key="1">
    <source>
        <dbReference type="SAM" id="MobiDB-lite"/>
    </source>
</evidence>
<dbReference type="InterPro" id="IPR003458">
    <property type="entry name" value="Phage_T4_Gp38_tail_assem"/>
</dbReference>
<accession>A0ABX8YVM8</accession>
<feature type="region of interest" description="Disordered" evidence="1">
    <location>
        <begin position="1"/>
        <end position="20"/>
    </location>
</feature>
<feature type="compositionally biased region" description="Polar residues" evidence="1">
    <location>
        <begin position="1"/>
        <end position="15"/>
    </location>
</feature>
<dbReference type="Pfam" id="PF02413">
    <property type="entry name" value="Caudo_TAP"/>
    <property type="match status" value="1"/>
</dbReference>
<evidence type="ECO:0000313" key="2">
    <source>
        <dbReference type="EMBL" id="QYY84045.1"/>
    </source>
</evidence>
<reference evidence="2 3" key="1">
    <citation type="journal article" date="2022" name="Int. J. Syst. Evol. Microbiol.">
        <title>Pseudomonas germanica sp. nov., isolated from Iris germanica rhizomes.</title>
        <authorList>
            <person name="Atanasov K.E."/>
            <person name="Galbis D.M."/>
            <person name="Gallego J."/>
            <person name="Serpico A."/>
            <person name="Bosch M."/>
            <person name="Altabella T."/>
            <person name="Ferrer A."/>
        </authorList>
    </citation>
    <scope>NUCLEOTIDE SEQUENCE [LARGE SCALE GENOMIC DNA]</scope>
    <source>
        <strain evidence="2 3">FIT28</strain>
    </source>
</reference>
<name>A0ABX8YVM8_9PSED</name>
<keyword evidence="3" id="KW-1185">Reference proteome</keyword>
<proteinExistence type="predicted"/>
<gene>
    <name evidence="2" type="ORF">J0G10_11580</name>
</gene>
<protein>
    <submittedName>
        <fullName evidence="2">Tail fiber assembly protein</fullName>
    </submittedName>
</protein>